<accession>A0A8J2IQU1</accession>
<dbReference type="Proteomes" id="UP000693738">
    <property type="component" value="Unassembled WGS sequence"/>
</dbReference>
<reference evidence="3" key="1">
    <citation type="submission" date="2021-05" db="EMBL/GenBank/DDBJ databases">
        <authorList>
            <person name="Khan N."/>
        </authorList>
    </citation>
    <scope>NUCLEOTIDE SEQUENCE</scope>
</reference>
<evidence type="ECO:0000313" key="4">
    <source>
        <dbReference type="Proteomes" id="UP000693738"/>
    </source>
</evidence>
<dbReference type="AlphaFoldDB" id="A0A8J2IQU1"/>
<comment type="caution">
    <text evidence="3">The sequence shown here is derived from an EMBL/GenBank/DDBJ whole genome shotgun (WGS) entry which is preliminary data.</text>
</comment>
<dbReference type="PANTHER" id="PTHR42059">
    <property type="entry name" value="TNT DOMAIN-CONTAINING PROTEIN"/>
    <property type="match status" value="1"/>
</dbReference>
<dbReference type="Pfam" id="PF14021">
    <property type="entry name" value="TNT"/>
    <property type="match status" value="1"/>
</dbReference>
<evidence type="ECO:0000259" key="2">
    <source>
        <dbReference type="Pfam" id="PF14021"/>
    </source>
</evidence>
<evidence type="ECO:0000313" key="3">
    <source>
        <dbReference type="EMBL" id="CAG7559771.1"/>
    </source>
</evidence>
<dbReference type="InterPro" id="IPR025331">
    <property type="entry name" value="TNT"/>
</dbReference>
<proteinExistence type="predicted"/>
<gene>
    <name evidence="3" type="ORF">FEQUK3_LOCUS5475</name>
</gene>
<feature type="signal peptide" evidence="1">
    <location>
        <begin position="1"/>
        <end position="17"/>
    </location>
</feature>
<keyword evidence="1" id="KW-0732">Signal</keyword>
<feature type="chain" id="PRO_5035194035" description="TNT domain-containing protein" evidence="1">
    <location>
        <begin position="18"/>
        <end position="241"/>
    </location>
</feature>
<organism evidence="3 4">
    <name type="scientific">Fusarium equiseti</name>
    <name type="common">Fusarium scirpi</name>
    <dbReference type="NCBI Taxonomy" id="61235"/>
    <lineage>
        <taxon>Eukaryota</taxon>
        <taxon>Fungi</taxon>
        <taxon>Dikarya</taxon>
        <taxon>Ascomycota</taxon>
        <taxon>Pezizomycotina</taxon>
        <taxon>Sordariomycetes</taxon>
        <taxon>Hypocreomycetidae</taxon>
        <taxon>Hypocreales</taxon>
        <taxon>Nectriaceae</taxon>
        <taxon>Fusarium</taxon>
        <taxon>Fusarium incarnatum-equiseti species complex</taxon>
    </lineage>
</organism>
<dbReference type="GO" id="GO:0050135">
    <property type="term" value="F:NADP+ nucleosidase activity"/>
    <property type="evidence" value="ECO:0007669"/>
    <property type="project" value="InterPro"/>
</dbReference>
<dbReference type="InterPro" id="IPR053024">
    <property type="entry name" value="Fungal_surface_NADase"/>
</dbReference>
<evidence type="ECO:0000256" key="1">
    <source>
        <dbReference type="SAM" id="SignalP"/>
    </source>
</evidence>
<sequence length="241" mass="26921">MLFKSIFISSIVTSALAIYLPEDHYLAKAPAIQEGSCNCSGDNVRYNKTLASDYICGDKRLGPSRLPTKLPLGTFVTGYDRFGGLSPNDFLGKWYNSTQGPDGREAGWIYPEKYGFHLDEEKLPVKSNIDLMPGRYISPATAPFAQRALHPQNLDNDINKEFPNNYHVYNVTRMFTVQAGPIRPWFGQPGFGVQFFLGNGINVKDYLDNGHLVELKPSDLVKDKTGCGFQREDDEPASDEL</sequence>
<feature type="domain" description="TNT" evidence="2">
    <location>
        <begin position="134"/>
        <end position="214"/>
    </location>
</feature>
<dbReference type="EMBL" id="CAJSTJ010000130">
    <property type="protein sequence ID" value="CAG7559771.1"/>
    <property type="molecule type" value="Genomic_DNA"/>
</dbReference>
<protein>
    <recommendedName>
        <fullName evidence="2">TNT domain-containing protein</fullName>
    </recommendedName>
</protein>
<dbReference type="PANTHER" id="PTHR42059:SF1">
    <property type="entry name" value="TNT DOMAIN-CONTAINING PROTEIN"/>
    <property type="match status" value="1"/>
</dbReference>
<name>A0A8J2IQU1_FUSEQ</name>